<proteinExistence type="predicted"/>
<accession>A0A2N3N8H7</accession>
<evidence type="ECO:0000313" key="3">
    <source>
        <dbReference type="EMBL" id="PKS08704.1"/>
    </source>
</evidence>
<keyword evidence="2" id="KW-0812">Transmembrane</keyword>
<dbReference type="AlphaFoldDB" id="A0A2N3N8H7"/>
<dbReference type="EMBL" id="NLAX01000094">
    <property type="protein sequence ID" value="PKS08704.1"/>
    <property type="molecule type" value="Genomic_DNA"/>
</dbReference>
<evidence type="ECO:0000313" key="4">
    <source>
        <dbReference type="Proteomes" id="UP000233524"/>
    </source>
</evidence>
<keyword evidence="2" id="KW-0472">Membrane</keyword>
<evidence type="ECO:0000256" key="1">
    <source>
        <dbReference type="SAM" id="MobiDB-lite"/>
    </source>
</evidence>
<name>A0A2N3N8H7_9PEZI</name>
<dbReference type="STRING" id="41688.A0A2N3N8H7"/>
<feature type="compositionally biased region" description="Polar residues" evidence="1">
    <location>
        <begin position="1"/>
        <end position="12"/>
    </location>
</feature>
<feature type="region of interest" description="Disordered" evidence="1">
    <location>
        <begin position="1"/>
        <end position="56"/>
    </location>
</feature>
<organism evidence="3 4">
    <name type="scientific">Lomentospora prolificans</name>
    <dbReference type="NCBI Taxonomy" id="41688"/>
    <lineage>
        <taxon>Eukaryota</taxon>
        <taxon>Fungi</taxon>
        <taxon>Dikarya</taxon>
        <taxon>Ascomycota</taxon>
        <taxon>Pezizomycotina</taxon>
        <taxon>Sordariomycetes</taxon>
        <taxon>Hypocreomycetidae</taxon>
        <taxon>Microascales</taxon>
        <taxon>Microascaceae</taxon>
        <taxon>Lomentospora</taxon>
    </lineage>
</organism>
<keyword evidence="4" id="KW-1185">Reference proteome</keyword>
<evidence type="ECO:0000256" key="2">
    <source>
        <dbReference type="SAM" id="Phobius"/>
    </source>
</evidence>
<feature type="transmembrane region" description="Helical" evidence="2">
    <location>
        <begin position="116"/>
        <end position="137"/>
    </location>
</feature>
<dbReference type="InParanoid" id="A0A2N3N8H7"/>
<gene>
    <name evidence="3" type="ORF">jhhlp_004757</name>
</gene>
<feature type="transmembrane region" description="Helical" evidence="2">
    <location>
        <begin position="75"/>
        <end position="96"/>
    </location>
</feature>
<comment type="caution">
    <text evidence="3">The sequence shown here is derived from an EMBL/GenBank/DDBJ whole genome shotgun (WGS) entry which is preliminary data.</text>
</comment>
<sequence>MAPQNPQENQQEWYGAYAAPPPGVPPPSYYQNQPPAYQQHADGPQQQSFVSRPPQWVPFTQSRREKRSWDRTHSILRQVCVALPFVMMVVIAYIYIRESTVRENMNFPANNSIWTPLYTVLPLAFANLVWSCSRMTLDTRRSHHRGKPIGPMLEFGIEFVLAAGSIACFAIIVWYLKKSSDNLSFTRPRAASINSLGWLLGLQMLSSVSLCVIAGLRAKNERKGRAQQEESYIVR</sequence>
<dbReference type="OrthoDB" id="4813295at2759"/>
<keyword evidence="2" id="KW-1133">Transmembrane helix</keyword>
<dbReference type="VEuPathDB" id="FungiDB:jhhlp_004757"/>
<reference evidence="3 4" key="1">
    <citation type="journal article" date="2017" name="G3 (Bethesda)">
        <title>First Draft Genome Sequence of the Pathogenic Fungus Lomentospora prolificans (Formerly Scedosporium prolificans).</title>
        <authorList>
            <person name="Luo R."/>
            <person name="Zimin A."/>
            <person name="Workman R."/>
            <person name="Fan Y."/>
            <person name="Pertea G."/>
            <person name="Grossman N."/>
            <person name="Wear M.P."/>
            <person name="Jia B."/>
            <person name="Miller H."/>
            <person name="Casadevall A."/>
            <person name="Timp W."/>
            <person name="Zhang S.X."/>
            <person name="Salzberg S.L."/>
        </authorList>
    </citation>
    <scope>NUCLEOTIDE SEQUENCE [LARGE SCALE GENOMIC DNA]</scope>
    <source>
        <strain evidence="3 4">JHH-5317</strain>
    </source>
</reference>
<feature type="transmembrane region" description="Helical" evidence="2">
    <location>
        <begin position="157"/>
        <end position="176"/>
    </location>
</feature>
<feature type="compositionally biased region" description="Pro residues" evidence="1">
    <location>
        <begin position="19"/>
        <end position="28"/>
    </location>
</feature>
<protein>
    <submittedName>
        <fullName evidence="3">Uncharacterized protein</fullName>
    </submittedName>
</protein>
<dbReference type="Proteomes" id="UP000233524">
    <property type="component" value="Unassembled WGS sequence"/>
</dbReference>
<feature type="transmembrane region" description="Helical" evidence="2">
    <location>
        <begin position="196"/>
        <end position="216"/>
    </location>
</feature>